<name>M5GGT6_DACPD</name>
<proteinExistence type="predicted"/>
<evidence type="ECO:0000313" key="1">
    <source>
        <dbReference type="EMBL" id="EJU06053.1"/>
    </source>
</evidence>
<gene>
    <name evidence="1" type="ORF">DACRYDRAFT_44286</name>
</gene>
<dbReference type="HOGENOM" id="CLU_3147170_0_0_1"/>
<dbReference type="Proteomes" id="UP000030653">
    <property type="component" value="Unassembled WGS sequence"/>
</dbReference>
<sequence>EPQEGDLTEEGWTAVDRMQLWRHDAMTHHLHERSVYWGDKMLSWRYCLL</sequence>
<feature type="non-terminal residue" evidence="1">
    <location>
        <position position="1"/>
    </location>
</feature>
<dbReference type="InterPro" id="IPR011990">
    <property type="entry name" value="TPR-like_helical_dom_sf"/>
</dbReference>
<dbReference type="Gene3D" id="1.25.40.10">
    <property type="entry name" value="Tetratricopeptide repeat domain"/>
    <property type="match status" value="1"/>
</dbReference>
<dbReference type="GeneID" id="63689625"/>
<keyword evidence="2" id="KW-1185">Reference proteome</keyword>
<protein>
    <submittedName>
        <fullName evidence="1">Uncharacterized protein</fullName>
    </submittedName>
</protein>
<dbReference type="OrthoDB" id="10006270at2759"/>
<dbReference type="STRING" id="1858805.M5GGT6"/>
<reference evidence="1 2" key="1">
    <citation type="journal article" date="2012" name="Science">
        <title>The Paleozoic origin of enzymatic lignin decomposition reconstructed from 31 fungal genomes.</title>
        <authorList>
            <person name="Floudas D."/>
            <person name="Binder M."/>
            <person name="Riley R."/>
            <person name="Barry K."/>
            <person name="Blanchette R.A."/>
            <person name="Henrissat B."/>
            <person name="Martinez A.T."/>
            <person name="Otillar R."/>
            <person name="Spatafora J.W."/>
            <person name="Yadav J.S."/>
            <person name="Aerts A."/>
            <person name="Benoit I."/>
            <person name="Boyd A."/>
            <person name="Carlson A."/>
            <person name="Copeland A."/>
            <person name="Coutinho P.M."/>
            <person name="de Vries R.P."/>
            <person name="Ferreira P."/>
            <person name="Findley K."/>
            <person name="Foster B."/>
            <person name="Gaskell J."/>
            <person name="Glotzer D."/>
            <person name="Gorecki P."/>
            <person name="Heitman J."/>
            <person name="Hesse C."/>
            <person name="Hori C."/>
            <person name="Igarashi K."/>
            <person name="Jurgens J.A."/>
            <person name="Kallen N."/>
            <person name="Kersten P."/>
            <person name="Kohler A."/>
            <person name="Kuees U."/>
            <person name="Kumar T.K.A."/>
            <person name="Kuo A."/>
            <person name="LaButti K."/>
            <person name="Larrondo L.F."/>
            <person name="Lindquist E."/>
            <person name="Ling A."/>
            <person name="Lombard V."/>
            <person name="Lucas S."/>
            <person name="Lundell T."/>
            <person name="Martin R."/>
            <person name="McLaughlin D.J."/>
            <person name="Morgenstern I."/>
            <person name="Morin E."/>
            <person name="Murat C."/>
            <person name="Nagy L.G."/>
            <person name="Nolan M."/>
            <person name="Ohm R.A."/>
            <person name="Patyshakuliyeva A."/>
            <person name="Rokas A."/>
            <person name="Ruiz-Duenas F.J."/>
            <person name="Sabat G."/>
            <person name="Salamov A."/>
            <person name="Samejima M."/>
            <person name="Schmutz J."/>
            <person name="Slot J.C."/>
            <person name="St John F."/>
            <person name="Stenlid J."/>
            <person name="Sun H."/>
            <person name="Sun S."/>
            <person name="Syed K."/>
            <person name="Tsang A."/>
            <person name="Wiebenga A."/>
            <person name="Young D."/>
            <person name="Pisabarro A."/>
            <person name="Eastwood D.C."/>
            <person name="Martin F."/>
            <person name="Cullen D."/>
            <person name="Grigoriev I.V."/>
            <person name="Hibbett D.S."/>
        </authorList>
    </citation>
    <scope>NUCLEOTIDE SEQUENCE [LARGE SCALE GENOMIC DNA]</scope>
    <source>
        <strain evidence="1 2">DJM-731 SS1</strain>
    </source>
</reference>
<dbReference type="RefSeq" id="XP_040632947.1">
    <property type="nucleotide sequence ID" value="XM_040774563.1"/>
</dbReference>
<accession>M5GGT6</accession>
<evidence type="ECO:0000313" key="2">
    <source>
        <dbReference type="Proteomes" id="UP000030653"/>
    </source>
</evidence>
<organism evidence="1 2">
    <name type="scientific">Dacryopinax primogenitus (strain DJM 731)</name>
    <name type="common">Brown rot fungus</name>
    <dbReference type="NCBI Taxonomy" id="1858805"/>
    <lineage>
        <taxon>Eukaryota</taxon>
        <taxon>Fungi</taxon>
        <taxon>Dikarya</taxon>
        <taxon>Basidiomycota</taxon>
        <taxon>Agaricomycotina</taxon>
        <taxon>Dacrymycetes</taxon>
        <taxon>Dacrymycetales</taxon>
        <taxon>Dacrymycetaceae</taxon>
        <taxon>Dacryopinax</taxon>
    </lineage>
</organism>
<dbReference type="AlphaFoldDB" id="M5GGT6"/>
<dbReference type="EMBL" id="JH795855">
    <property type="protein sequence ID" value="EJU06053.1"/>
    <property type="molecule type" value="Genomic_DNA"/>
</dbReference>